<name>A0A917UGR2_9ACTN</name>
<feature type="domain" description="Thiamine pyrophosphate enzyme central" evidence="4">
    <location>
        <begin position="218"/>
        <end position="352"/>
    </location>
</feature>
<accession>A0A917UGR2</accession>
<evidence type="ECO:0000259" key="4">
    <source>
        <dbReference type="Pfam" id="PF00205"/>
    </source>
</evidence>
<dbReference type="SUPFAM" id="SSF52467">
    <property type="entry name" value="DHS-like NAD/FAD-binding domain"/>
    <property type="match status" value="1"/>
</dbReference>
<dbReference type="Gene3D" id="3.40.50.1220">
    <property type="entry name" value="TPP-binding domain"/>
    <property type="match status" value="1"/>
</dbReference>
<gene>
    <name evidence="7" type="ORF">GCM10011578_010190</name>
</gene>
<dbReference type="InterPro" id="IPR012001">
    <property type="entry name" value="Thiamin_PyroP_enz_TPP-bd_dom"/>
</dbReference>
<evidence type="ECO:0000259" key="5">
    <source>
        <dbReference type="Pfam" id="PF02775"/>
    </source>
</evidence>
<dbReference type="Pfam" id="PF02775">
    <property type="entry name" value="TPP_enzyme_C"/>
    <property type="match status" value="1"/>
</dbReference>
<proteinExistence type="inferred from homology"/>
<dbReference type="GO" id="GO:0003984">
    <property type="term" value="F:acetolactate synthase activity"/>
    <property type="evidence" value="ECO:0007669"/>
    <property type="project" value="TreeGrafter"/>
</dbReference>
<dbReference type="Gene3D" id="3.40.50.970">
    <property type="match status" value="2"/>
</dbReference>
<dbReference type="GO" id="GO:0009097">
    <property type="term" value="P:isoleucine biosynthetic process"/>
    <property type="evidence" value="ECO:0007669"/>
    <property type="project" value="TreeGrafter"/>
</dbReference>
<feature type="domain" description="Thiamine pyrophosphate enzyme TPP-binding" evidence="5">
    <location>
        <begin position="416"/>
        <end position="573"/>
    </location>
</feature>
<dbReference type="Pfam" id="PF02776">
    <property type="entry name" value="TPP_enzyme_N"/>
    <property type="match status" value="1"/>
</dbReference>
<dbReference type="RefSeq" id="WP_189261345.1">
    <property type="nucleotide sequence ID" value="NZ_BMML01000002.1"/>
</dbReference>
<dbReference type="InterPro" id="IPR012000">
    <property type="entry name" value="Thiamin_PyroP_enz_cen_dom"/>
</dbReference>
<dbReference type="Pfam" id="PF00205">
    <property type="entry name" value="TPP_enzyme_M"/>
    <property type="match status" value="1"/>
</dbReference>
<dbReference type="GO" id="GO:0050660">
    <property type="term" value="F:flavin adenine dinucleotide binding"/>
    <property type="evidence" value="ECO:0007669"/>
    <property type="project" value="TreeGrafter"/>
</dbReference>
<dbReference type="Proteomes" id="UP000653411">
    <property type="component" value="Unassembled WGS sequence"/>
</dbReference>
<dbReference type="SUPFAM" id="SSF52518">
    <property type="entry name" value="Thiamin diphosphate-binding fold (THDP-binding)"/>
    <property type="match status" value="2"/>
</dbReference>
<evidence type="ECO:0000313" key="7">
    <source>
        <dbReference type="EMBL" id="GGM92165.1"/>
    </source>
</evidence>
<evidence type="ECO:0000256" key="3">
    <source>
        <dbReference type="RuleBase" id="RU362132"/>
    </source>
</evidence>
<organism evidence="7 8">
    <name type="scientific">Streptomyces fuscichromogenes</name>
    <dbReference type="NCBI Taxonomy" id="1324013"/>
    <lineage>
        <taxon>Bacteria</taxon>
        <taxon>Bacillati</taxon>
        <taxon>Actinomycetota</taxon>
        <taxon>Actinomycetes</taxon>
        <taxon>Kitasatosporales</taxon>
        <taxon>Streptomycetaceae</taxon>
        <taxon>Streptomyces</taxon>
    </lineage>
</organism>
<evidence type="ECO:0000259" key="6">
    <source>
        <dbReference type="Pfam" id="PF02776"/>
    </source>
</evidence>
<dbReference type="GO" id="GO:0019310">
    <property type="term" value="P:inositol catabolic process"/>
    <property type="evidence" value="ECO:0007669"/>
    <property type="project" value="InterPro"/>
</dbReference>
<dbReference type="PANTHER" id="PTHR18968:SF9">
    <property type="entry name" value="3D-(3,5_4)-TRIHYDROXYCYCLOHEXANE-1,2-DIONE HYDROLASE"/>
    <property type="match status" value="1"/>
</dbReference>
<dbReference type="InterPro" id="IPR029061">
    <property type="entry name" value="THDP-binding"/>
</dbReference>
<dbReference type="AlphaFoldDB" id="A0A917UGR2"/>
<comment type="similarity">
    <text evidence="1 3">Belongs to the TPP enzyme family.</text>
</comment>
<dbReference type="InterPro" id="IPR011766">
    <property type="entry name" value="TPP_enzyme_TPP-bd"/>
</dbReference>
<keyword evidence="2 3" id="KW-0786">Thiamine pyrophosphate</keyword>
<evidence type="ECO:0000256" key="2">
    <source>
        <dbReference type="ARBA" id="ARBA00023052"/>
    </source>
</evidence>
<dbReference type="PANTHER" id="PTHR18968">
    <property type="entry name" value="THIAMINE PYROPHOSPHATE ENZYMES"/>
    <property type="match status" value="1"/>
</dbReference>
<dbReference type="GO" id="GO:0016823">
    <property type="term" value="F:hydrolase activity, acting on acid carbon-carbon bonds, in ketonic substances"/>
    <property type="evidence" value="ECO:0007669"/>
    <property type="project" value="InterPro"/>
</dbReference>
<keyword evidence="8" id="KW-1185">Reference proteome</keyword>
<evidence type="ECO:0000313" key="8">
    <source>
        <dbReference type="Proteomes" id="UP000653411"/>
    </source>
</evidence>
<comment type="caution">
    <text evidence="7">The sequence shown here is derived from an EMBL/GenBank/DDBJ whole genome shotgun (WGS) entry which is preliminary data.</text>
</comment>
<dbReference type="GO" id="GO:0030976">
    <property type="term" value="F:thiamine pyrophosphate binding"/>
    <property type="evidence" value="ECO:0007669"/>
    <property type="project" value="InterPro"/>
</dbReference>
<dbReference type="GO" id="GO:0005948">
    <property type="term" value="C:acetolactate synthase complex"/>
    <property type="evidence" value="ECO:0007669"/>
    <property type="project" value="TreeGrafter"/>
</dbReference>
<reference evidence="7" key="1">
    <citation type="journal article" date="2014" name="Int. J. Syst. Evol. Microbiol.">
        <title>Complete genome sequence of Corynebacterium casei LMG S-19264T (=DSM 44701T), isolated from a smear-ripened cheese.</title>
        <authorList>
            <consortium name="US DOE Joint Genome Institute (JGI-PGF)"/>
            <person name="Walter F."/>
            <person name="Albersmeier A."/>
            <person name="Kalinowski J."/>
            <person name="Ruckert C."/>
        </authorList>
    </citation>
    <scope>NUCLEOTIDE SEQUENCE</scope>
    <source>
        <strain evidence="7">CGMCC 4.7110</strain>
    </source>
</reference>
<evidence type="ECO:0000256" key="1">
    <source>
        <dbReference type="ARBA" id="ARBA00007812"/>
    </source>
</evidence>
<dbReference type="EMBL" id="BMML01000002">
    <property type="protein sequence ID" value="GGM92165.1"/>
    <property type="molecule type" value="Genomic_DNA"/>
</dbReference>
<protein>
    <submittedName>
        <fullName evidence="7">3D-(3,5/4)-trihydroxycyclohexane-1,2-dione acylhydrolase (Decyclizing)</fullName>
    </submittedName>
</protein>
<dbReference type="InterPro" id="IPR045229">
    <property type="entry name" value="TPP_enz"/>
</dbReference>
<reference evidence="7" key="2">
    <citation type="submission" date="2020-09" db="EMBL/GenBank/DDBJ databases">
        <authorList>
            <person name="Sun Q."/>
            <person name="Zhou Y."/>
        </authorList>
    </citation>
    <scope>NUCLEOTIDE SEQUENCE</scope>
    <source>
        <strain evidence="7">CGMCC 4.7110</strain>
    </source>
</reference>
<sequence>MTIRSTVAQALVRFLAVQFTERDGERRRLIGATWGIFGHGNVAGLGQALLEHADDMPYHQGRNEQAMVHAAVGYARQSNRLATHAVTTSIGPGATNLVTGAALATINHLPVLLLPGDVFATRPADPVLQQLEVPYAADVSVNDCLRPVSRFFDRINRPEQLIPSALAAMRVLTDPVETGAVTLALPQDVQAEAYDWPEEFFAERVWTVRRPAADPAELAAAAREIRTAGRPLVIAGGGVHHSRAETVLAEFAAATRIPVASTQAGKGSLRWDHPQDVGGVGHTGTATADELARTADLVIGVGTRYTDFTTASGTLFENPDVRFLNLNIAPYDGHKLAGLPLVADARGALAELTKALAGHRTADSYVTEYTEDKERWEQRVDACYEADEPDVRPTQSQVLGALDALVDETDVLVNAAGSLPGDLHRLWRARSRDQYHLEYGYSCMGYEIPAAIGVKLAAPERNVWALVGDGTYLMMPTEIVTAVQEGIAVKVLLVQNHGYASIGGLSESVGGERFGTAYRFPSDDGTFTGAPLPVDLAANAASLGMRVLRAKTVRDLRAALAEARAADTPTCVYVETETADTVSGPPPAQAWWDVPVAATATRSAAVKARELYERHVSTRRRHL</sequence>
<dbReference type="CDD" id="cd07035">
    <property type="entry name" value="TPP_PYR_POX_like"/>
    <property type="match status" value="1"/>
</dbReference>
<dbReference type="GO" id="GO:0009099">
    <property type="term" value="P:L-valine biosynthetic process"/>
    <property type="evidence" value="ECO:0007669"/>
    <property type="project" value="TreeGrafter"/>
</dbReference>
<dbReference type="NCBIfam" id="TIGR04377">
    <property type="entry name" value="myo_inos_iolD"/>
    <property type="match status" value="1"/>
</dbReference>
<dbReference type="InterPro" id="IPR030817">
    <property type="entry name" value="Myo_inos_IolD"/>
</dbReference>
<dbReference type="GO" id="GO:0000287">
    <property type="term" value="F:magnesium ion binding"/>
    <property type="evidence" value="ECO:0007669"/>
    <property type="project" value="InterPro"/>
</dbReference>
<feature type="domain" description="Thiamine pyrophosphate enzyme N-terminal TPP-binding" evidence="6">
    <location>
        <begin position="46"/>
        <end position="121"/>
    </location>
</feature>
<dbReference type="InterPro" id="IPR029035">
    <property type="entry name" value="DHS-like_NAD/FAD-binding_dom"/>
</dbReference>